<dbReference type="SUPFAM" id="SSF53822">
    <property type="entry name" value="Periplasmic binding protein-like I"/>
    <property type="match status" value="1"/>
</dbReference>
<dbReference type="InterPro" id="IPR028081">
    <property type="entry name" value="Leu-bd"/>
</dbReference>
<name>A0ABW9ZFH8_9HYPH</name>
<keyword evidence="2" id="KW-0813">Transport</keyword>
<feature type="domain" description="Leucine-binding protein" evidence="6">
    <location>
        <begin position="32"/>
        <end position="349"/>
    </location>
</feature>
<evidence type="ECO:0000256" key="3">
    <source>
        <dbReference type="ARBA" id="ARBA00022729"/>
    </source>
</evidence>
<organism evidence="7 8">
    <name type="scientific">Pannonibacter tanglangensis</name>
    <dbReference type="NCBI Taxonomy" id="2750084"/>
    <lineage>
        <taxon>Bacteria</taxon>
        <taxon>Pseudomonadati</taxon>
        <taxon>Pseudomonadota</taxon>
        <taxon>Alphaproteobacteria</taxon>
        <taxon>Hyphomicrobiales</taxon>
        <taxon>Stappiaceae</taxon>
        <taxon>Pannonibacter</taxon>
    </lineage>
</organism>
<dbReference type="Pfam" id="PF13458">
    <property type="entry name" value="Peripla_BP_6"/>
    <property type="match status" value="1"/>
</dbReference>
<gene>
    <name evidence="7" type="ORF">GWI71_07870</name>
</gene>
<comment type="caution">
    <text evidence="7">The sequence shown here is derived from an EMBL/GenBank/DDBJ whole genome shotgun (WGS) entry which is preliminary data.</text>
</comment>
<accession>A0ABW9ZFH8</accession>
<comment type="similarity">
    <text evidence="1">Belongs to the leucine-binding protein family.</text>
</comment>
<evidence type="ECO:0000313" key="7">
    <source>
        <dbReference type="EMBL" id="NBN63597.1"/>
    </source>
</evidence>
<dbReference type="CDD" id="cd06342">
    <property type="entry name" value="PBP1_ABC_LIVBP-like"/>
    <property type="match status" value="1"/>
</dbReference>
<dbReference type="PRINTS" id="PR00337">
    <property type="entry name" value="LEUILEVALBP"/>
</dbReference>
<reference evidence="7 8" key="1">
    <citation type="submission" date="2020-01" db="EMBL/GenBank/DDBJ databases">
        <authorList>
            <person name="Peng S.Y."/>
            <person name="Li J."/>
            <person name="Wang M."/>
            <person name="Wang L."/>
            <person name="Wang C.Q."/>
            <person name="Wang J.R."/>
        </authorList>
    </citation>
    <scope>NUCLEOTIDE SEQUENCE [LARGE SCALE GENOMIC DNA]</scope>
    <source>
        <strain evidence="7 8">XCT-34</strain>
    </source>
</reference>
<dbReference type="Gene3D" id="3.40.50.2300">
    <property type="match status" value="2"/>
</dbReference>
<evidence type="ECO:0000256" key="1">
    <source>
        <dbReference type="ARBA" id="ARBA00010062"/>
    </source>
</evidence>
<feature type="chain" id="PRO_5046403141" evidence="5">
    <location>
        <begin position="28"/>
        <end position="375"/>
    </location>
</feature>
<protein>
    <submittedName>
        <fullName evidence="7">ABC transporter substrate-binding protein</fullName>
    </submittedName>
</protein>
<dbReference type="RefSeq" id="WP_161675586.1">
    <property type="nucleotide sequence ID" value="NZ_JAABLP010000002.1"/>
</dbReference>
<keyword evidence="3 5" id="KW-0732">Signal</keyword>
<dbReference type="Proteomes" id="UP000541347">
    <property type="component" value="Unassembled WGS sequence"/>
</dbReference>
<evidence type="ECO:0000256" key="5">
    <source>
        <dbReference type="SAM" id="SignalP"/>
    </source>
</evidence>
<evidence type="ECO:0000256" key="2">
    <source>
        <dbReference type="ARBA" id="ARBA00022448"/>
    </source>
</evidence>
<dbReference type="EMBL" id="JAABLP010000002">
    <property type="protein sequence ID" value="NBN63597.1"/>
    <property type="molecule type" value="Genomic_DNA"/>
</dbReference>
<dbReference type="InterPro" id="IPR000709">
    <property type="entry name" value="Leu_Ile_Val-bd"/>
</dbReference>
<evidence type="ECO:0000259" key="6">
    <source>
        <dbReference type="Pfam" id="PF13458"/>
    </source>
</evidence>
<evidence type="ECO:0000313" key="8">
    <source>
        <dbReference type="Proteomes" id="UP000541347"/>
    </source>
</evidence>
<proteinExistence type="inferred from homology"/>
<keyword evidence="8" id="KW-1185">Reference proteome</keyword>
<keyword evidence="4" id="KW-0029">Amino-acid transport</keyword>
<dbReference type="InterPro" id="IPR028082">
    <property type="entry name" value="Peripla_BP_I"/>
</dbReference>
<sequence>MTWRIGRVALGLAALLMGSALSQAPAAADMVIGVAAPLNGPFAPLGQQLLSGVREAVADVNARGGIAGQKLKVEAVDDGCEAKKAEAVANQLVGSKVRLVVGHVCSAASQAAARVYAAAGIVQISPASLSPRLTEDRAGPGLFRLARRDDAQAGAIADLLLSEFGAARVALIADRSAYGKALSDAVKERINAGGLREAVNLTFEPGEKDFRGLASTLKGEQIDALFVAAHGADTGALKAAMDGLGLSVPVIAGDAVMGTEYGVAAGAAAEGIRVAFLPDATGLERARPVVERLRARKDEALGYTLPAYAAVELYATAVAEAGSPDGMAVAAALQAGRFETVLGPLRFLPSGDADLPGFAFYDWREGAFRPVARTD</sequence>
<feature type="signal peptide" evidence="5">
    <location>
        <begin position="1"/>
        <end position="27"/>
    </location>
</feature>
<dbReference type="PANTHER" id="PTHR47151:SF2">
    <property type="entry name" value="AMINO ACID BINDING PROTEIN"/>
    <property type="match status" value="1"/>
</dbReference>
<evidence type="ECO:0000256" key="4">
    <source>
        <dbReference type="ARBA" id="ARBA00022970"/>
    </source>
</evidence>
<dbReference type="PANTHER" id="PTHR47151">
    <property type="entry name" value="LEU/ILE/VAL-BINDING ABC TRANSPORTER SUBUNIT"/>
    <property type="match status" value="1"/>
</dbReference>